<accession>A0A922SFZ8</accession>
<comment type="caution">
    <text evidence="4">The sequence shown here is derived from an EMBL/GenBank/DDBJ whole genome shotgun (WGS) entry which is preliminary data.</text>
</comment>
<proteinExistence type="predicted"/>
<feature type="domain" description="C2H2-type" evidence="3">
    <location>
        <begin position="76"/>
        <end position="103"/>
    </location>
</feature>
<feature type="region of interest" description="Disordered" evidence="2">
    <location>
        <begin position="1"/>
        <end position="33"/>
    </location>
</feature>
<evidence type="ECO:0000259" key="3">
    <source>
        <dbReference type="PROSITE" id="PS50157"/>
    </source>
</evidence>
<dbReference type="GO" id="GO:0008270">
    <property type="term" value="F:zinc ion binding"/>
    <property type="evidence" value="ECO:0007669"/>
    <property type="project" value="UniProtKB-KW"/>
</dbReference>
<reference evidence="4" key="1">
    <citation type="journal article" date="2021" name="G3 (Bethesda)">
        <title>Genome and transcriptome analysis of the beet armyworm Spodoptera exigua reveals targets for pest control. .</title>
        <authorList>
            <person name="Simon S."/>
            <person name="Breeschoten T."/>
            <person name="Jansen H.J."/>
            <person name="Dirks R.P."/>
            <person name="Schranz M.E."/>
            <person name="Ros V.I.D."/>
        </authorList>
    </citation>
    <scope>NUCLEOTIDE SEQUENCE</scope>
    <source>
        <strain evidence="4">TB_SE_WUR_2020</strain>
    </source>
</reference>
<sequence length="173" mass="19738">MAGNKVNTKTKAKEDRNKANSKNIGQTNEDSEETDFALLRKPIPTSITGFGQARKIFDLATEELKDLLSNECDLLYECKVCRNIFRSLANFISHKRVYCKEKFSSSLHSHFINATSTYNELLKIKHLEQGYQASLKENVEKESNDVDDRVPLTKDLTAIVEKIAKKQRSLPKQ</sequence>
<name>A0A922SFZ8_SPOEX</name>
<keyword evidence="1" id="KW-0863">Zinc-finger</keyword>
<evidence type="ECO:0000256" key="1">
    <source>
        <dbReference type="PROSITE-ProRule" id="PRU00042"/>
    </source>
</evidence>
<dbReference type="EMBL" id="JACEFF010000537">
    <property type="protein sequence ID" value="KAH9635674.1"/>
    <property type="molecule type" value="Genomic_DNA"/>
</dbReference>
<dbReference type="Proteomes" id="UP000814243">
    <property type="component" value="Unassembled WGS sequence"/>
</dbReference>
<evidence type="ECO:0000256" key="2">
    <source>
        <dbReference type="SAM" id="MobiDB-lite"/>
    </source>
</evidence>
<dbReference type="InterPro" id="IPR039149">
    <property type="entry name" value="ZNF800"/>
</dbReference>
<keyword evidence="1" id="KW-0479">Metal-binding</keyword>
<dbReference type="AlphaFoldDB" id="A0A922SFZ8"/>
<dbReference type="PROSITE" id="PS50157">
    <property type="entry name" value="ZINC_FINGER_C2H2_2"/>
    <property type="match status" value="1"/>
</dbReference>
<dbReference type="PANTHER" id="PTHR21020">
    <property type="entry name" value="ZINC FINGER PROTEIN 800"/>
    <property type="match status" value="1"/>
</dbReference>
<dbReference type="PANTHER" id="PTHR21020:SF0">
    <property type="entry name" value="ZINC FINGER PROTEIN 800"/>
    <property type="match status" value="1"/>
</dbReference>
<dbReference type="InterPro" id="IPR036236">
    <property type="entry name" value="Znf_C2H2_sf"/>
</dbReference>
<evidence type="ECO:0000313" key="4">
    <source>
        <dbReference type="EMBL" id="KAH9635674.1"/>
    </source>
</evidence>
<dbReference type="InterPro" id="IPR013087">
    <property type="entry name" value="Znf_C2H2_type"/>
</dbReference>
<gene>
    <name evidence="4" type="ORF">HF086_003398</name>
</gene>
<keyword evidence="1" id="KW-0862">Zinc</keyword>
<evidence type="ECO:0000313" key="5">
    <source>
        <dbReference type="Proteomes" id="UP000814243"/>
    </source>
</evidence>
<protein>
    <recommendedName>
        <fullName evidence="3">C2H2-type domain-containing protein</fullName>
    </recommendedName>
</protein>
<organism evidence="4 5">
    <name type="scientific">Spodoptera exigua</name>
    <name type="common">Beet armyworm</name>
    <name type="synonym">Noctua fulgens</name>
    <dbReference type="NCBI Taxonomy" id="7107"/>
    <lineage>
        <taxon>Eukaryota</taxon>
        <taxon>Metazoa</taxon>
        <taxon>Ecdysozoa</taxon>
        <taxon>Arthropoda</taxon>
        <taxon>Hexapoda</taxon>
        <taxon>Insecta</taxon>
        <taxon>Pterygota</taxon>
        <taxon>Neoptera</taxon>
        <taxon>Endopterygota</taxon>
        <taxon>Lepidoptera</taxon>
        <taxon>Glossata</taxon>
        <taxon>Ditrysia</taxon>
        <taxon>Noctuoidea</taxon>
        <taxon>Noctuidae</taxon>
        <taxon>Amphipyrinae</taxon>
        <taxon>Spodoptera</taxon>
    </lineage>
</organism>
<dbReference type="SUPFAM" id="SSF57667">
    <property type="entry name" value="beta-beta-alpha zinc fingers"/>
    <property type="match status" value="1"/>
</dbReference>